<accession>A0AAN6RDT1</accession>
<dbReference type="AlphaFoldDB" id="A0AAN6RDT1"/>
<comment type="subunit">
    <text evidence="9">Component of the nuclear pore complex (NPC).</text>
</comment>
<proteinExistence type="inferred from homology"/>
<dbReference type="GO" id="GO:0031965">
    <property type="term" value="C:nuclear membrane"/>
    <property type="evidence" value="ECO:0007669"/>
    <property type="project" value="UniProtKB-UniRule"/>
</dbReference>
<dbReference type="EMBL" id="WVTA01000015">
    <property type="protein sequence ID" value="KAK3201906.1"/>
    <property type="molecule type" value="Genomic_DNA"/>
</dbReference>
<dbReference type="Pfam" id="PF07575">
    <property type="entry name" value="Nucleopor_Nup85"/>
    <property type="match status" value="2"/>
</dbReference>
<dbReference type="GO" id="GO:0045893">
    <property type="term" value="P:positive regulation of DNA-templated transcription"/>
    <property type="evidence" value="ECO:0007669"/>
    <property type="project" value="TreeGrafter"/>
</dbReference>
<evidence type="ECO:0000313" key="12">
    <source>
        <dbReference type="Proteomes" id="UP001280581"/>
    </source>
</evidence>
<evidence type="ECO:0000256" key="7">
    <source>
        <dbReference type="ARBA" id="ARBA00023132"/>
    </source>
</evidence>
<evidence type="ECO:0000256" key="5">
    <source>
        <dbReference type="ARBA" id="ARBA00022927"/>
    </source>
</evidence>
<dbReference type="InterPro" id="IPR011502">
    <property type="entry name" value="Nucleoporin_Nup85"/>
</dbReference>
<comment type="subcellular location">
    <subcellularLocation>
        <location evidence="1 9">Nucleus</location>
        <location evidence="1 9">Nuclear pore complex</location>
    </subcellularLocation>
</comment>
<evidence type="ECO:0000256" key="1">
    <source>
        <dbReference type="ARBA" id="ARBA00004567"/>
    </source>
</evidence>
<evidence type="ECO:0000256" key="2">
    <source>
        <dbReference type="ARBA" id="ARBA00005573"/>
    </source>
</evidence>
<keyword evidence="8 9" id="KW-0539">Nucleus</keyword>
<dbReference type="PANTHER" id="PTHR13373:SF21">
    <property type="entry name" value="NUCLEAR PORE COMPLEX PROTEIN NUP85"/>
    <property type="match status" value="1"/>
</dbReference>
<keyword evidence="6 9" id="KW-0811">Translocation</keyword>
<name>A0AAN6RDT1_9PLEO</name>
<comment type="similarity">
    <text evidence="2 9">Belongs to the nucleoporin Nup85 family.</text>
</comment>
<evidence type="ECO:0000256" key="10">
    <source>
        <dbReference type="SAM" id="MobiDB-lite"/>
    </source>
</evidence>
<comment type="caution">
    <text evidence="11">The sequence shown here is derived from an EMBL/GenBank/DDBJ whole genome shotgun (WGS) entry which is preliminary data.</text>
</comment>
<dbReference type="GO" id="GO:0006606">
    <property type="term" value="P:protein import into nucleus"/>
    <property type="evidence" value="ECO:0007669"/>
    <property type="project" value="TreeGrafter"/>
</dbReference>
<keyword evidence="12" id="KW-1185">Reference proteome</keyword>
<evidence type="ECO:0000313" key="11">
    <source>
        <dbReference type="EMBL" id="KAK3201906.1"/>
    </source>
</evidence>
<feature type="compositionally biased region" description="Polar residues" evidence="10">
    <location>
        <begin position="118"/>
        <end position="128"/>
    </location>
</feature>
<feature type="region of interest" description="Disordered" evidence="10">
    <location>
        <begin position="1"/>
        <end position="156"/>
    </location>
</feature>
<dbReference type="GO" id="GO:0006406">
    <property type="term" value="P:mRNA export from nucleus"/>
    <property type="evidence" value="ECO:0007669"/>
    <property type="project" value="TreeGrafter"/>
</dbReference>
<evidence type="ECO:0000256" key="3">
    <source>
        <dbReference type="ARBA" id="ARBA00022448"/>
    </source>
</evidence>
<evidence type="ECO:0000256" key="6">
    <source>
        <dbReference type="ARBA" id="ARBA00023010"/>
    </source>
</evidence>
<feature type="compositionally biased region" description="Polar residues" evidence="10">
    <location>
        <begin position="12"/>
        <end position="30"/>
    </location>
</feature>
<dbReference type="GO" id="GO:0017056">
    <property type="term" value="F:structural constituent of nuclear pore"/>
    <property type="evidence" value="ECO:0007669"/>
    <property type="project" value="TreeGrafter"/>
</dbReference>
<dbReference type="GO" id="GO:0031080">
    <property type="term" value="C:nuclear pore outer ring"/>
    <property type="evidence" value="ECO:0007669"/>
    <property type="project" value="TreeGrafter"/>
</dbReference>
<keyword evidence="7 9" id="KW-0906">Nuclear pore complex</keyword>
<reference evidence="11 12" key="1">
    <citation type="submission" date="2021-02" db="EMBL/GenBank/DDBJ databases">
        <title>Genome assembly of Pseudopithomyces chartarum.</title>
        <authorList>
            <person name="Jauregui R."/>
            <person name="Singh J."/>
            <person name="Voisey C."/>
        </authorList>
    </citation>
    <scope>NUCLEOTIDE SEQUENCE [LARGE SCALE GENOMIC DNA]</scope>
    <source>
        <strain evidence="11 12">AGR01</strain>
    </source>
</reference>
<feature type="compositionally biased region" description="Acidic residues" evidence="10">
    <location>
        <begin position="132"/>
        <end position="153"/>
    </location>
</feature>
<comment type="function">
    <text evidence="9">Functions as a component of the nuclear pore complex (NPC).</text>
</comment>
<sequence>MFRVPDSDDSMAPSTPDRNSYSFARPSTTPAGHPPRLPSAGASSTPAGAPSGGLFGGARPNFAPKPYNPENSLFGSSPPKHHTFEGNGLGHIRTSSGGRTGPHPGRAASAGVGRFLHNPTTAKPTAQQYDGGVDDDAEGEEDEDMDYSADDEPSIAQRPTNMLSSLSRSLASQYSMDEYQSTRMRVRNGAKQQQYDLLPLAKGLAPSTSRATIRESDNVVLETERIVESLHALGVDAPVPMGDALGDAVQQLLALWRTSSSQNLSNASTLAALLLGIHHPNCDISDKRDTSTSRSLTQPGSRTSVPKVLLDWINTERPTDDEFNDILAVTEGYSNDAAFWDMVLISAMRGQFAMTIKLLKGANFAVARTAEEDDGEGVLGYRGPKLQYATHAAEEAVLLLNKCPGLHGDWDIAGHDWAIFREWTYEAKINLQDFAEGESQSRFSMSQSFGGSRFGLSQSHANFSLSTHSRKVECKVPWSIYESLLKLYDILLGDEEELITWSESWIEAAIFMTIWWNGKDEDFEEENLAASRRSVGQAHRSRTTDVKAYTRRLAATLATTLESDEDVFSLKTNDPLEVGIACIMDDNVEGALHILRSFSLLAASAVAEVASAGEWFKRDDIFSELDQSDLLLLSYNQPSRAGLSKDDLLVSYAEQLSSKEKFARQDGDASRVGWELAIEVLGRLDDTALANQRIQRILDELPLSSADQADRVIQLCTTLGMSDQALGIALKYAEQLHASTQNFGDAILYYARAHAAPKIQEVLRALVAHCLIKSVAFPPLSELDTSLEKLVTSPKKTLTELASVDAEAAELLSKELSGYATLRGFYDLRDEELMLNDGEEPKLRPFARKRTAADALVIIISSAASSIRGGLYDPEVETVVPVDVLLSLFGEALIFVNQPKRTLTLRHLYDLLAAVEDLSTAPSMIQMQCEEALRTTLAAAHGNNPPSSLLKSTSNLTTASSQYSLIGSMDLESMEGISTESSTILVKGGGVDDVKRMWDWRKGFPRGAKGEDIIRILRLGIAKELGRAFAEGEVTP</sequence>
<keyword evidence="4 9" id="KW-0509">mRNA transport</keyword>
<evidence type="ECO:0000256" key="9">
    <source>
        <dbReference type="RuleBase" id="RU365073"/>
    </source>
</evidence>
<dbReference type="PANTHER" id="PTHR13373">
    <property type="entry name" value="FROUNT PROTEIN-RELATED"/>
    <property type="match status" value="1"/>
</dbReference>
<keyword evidence="3 9" id="KW-0813">Transport</keyword>
<protein>
    <recommendedName>
        <fullName evidence="9">Nuclear pore complex protein Nup85</fullName>
    </recommendedName>
</protein>
<feature type="compositionally biased region" description="Low complexity" evidence="10">
    <location>
        <begin position="38"/>
        <end position="49"/>
    </location>
</feature>
<gene>
    <name evidence="11" type="ORF">GRF29_164g1060308</name>
</gene>
<keyword evidence="5 9" id="KW-0653">Protein transport</keyword>
<evidence type="ECO:0000256" key="4">
    <source>
        <dbReference type="ARBA" id="ARBA00022816"/>
    </source>
</evidence>
<evidence type="ECO:0000256" key="8">
    <source>
        <dbReference type="ARBA" id="ARBA00023242"/>
    </source>
</evidence>
<dbReference type="Proteomes" id="UP001280581">
    <property type="component" value="Unassembled WGS sequence"/>
</dbReference>
<keyword evidence="9" id="KW-0472">Membrane</keyword>
<organism evidence="11 12">
    <name type="scientific">Pseudopithomyces chartarum</name>
    <dbReference type="NCBI Taxonomy" id="1892770"/>
    <lineage>
        <taxon>Eukaryota</taxon>
        <taxon>Fungi</taxon>
        <taxon>Dikarya</taxon>
        <taxon>Ascomycota</taxon>
        <taxon>Pezizomycotina</taxon>
        <taxon>Dothideomycetes</taxon>
        <taxon>Pleosporomycetidae</taxon>
        <taxon>Pleosporales</taxon>
        <taxon>Massarineae</taxon>
        <taxon>Didymosphaeriaceae</taxon>
        <taxon>Pseudopithomyces</taxon>
    </lineage>
</organism>